<dbReference type="GO" id="GO:0006260">
    <property type="term" value="P:DNA replication"/>
    <property type="evidence" value="ECO:0007669"/>
    <property type="project" value="InterPro"/>
</dbReference>
<dbReference type="KEGG" id="pdh:B9T62_08985"/>
<evidence type="ECO:0000313" key="4">
    <source>
        <dbReference type="Proteomes" id="UP000249890"/>
    </source>
</evidence>
<evidence type="ECO:0000313" key="3">
    <source>
        <dbReference type="EMBL" id="ASA20906.1"/>
    </source>
</evidence>
<dbReference type="InterPro" id="IPR036388">
    <property type="entry name" value="WH-like_DNA-bd_sf"/>
</dbReference>
<dbReference type="RefSeq" id="WP_087914922.1">
    <property type="nucleotide sequence ID" value="NZ_CP021780.1"/>
</dbReference>
<organism evidence="3 4">
    <name type="scientific">Paenibacillus donghaensis</name>
    <dbReference type="NCBI Taxonomy" id="414771"/>
    <lineage>
        <taxon>Bacteria</taxon>
        <taxon>Bacillati</taxon>
        <taxon>Bacillota</taxon>
        <taxon>Bacilli</taxon>
        <taxon>Bacillales</taxon>
        <taxon>Paenibacillaceae</taxon>
        <taxon>Paenibacillus</taxon>
    </lineage>
</organism>
<dbReference type="Pfam" id="PF04492">
    <property type="entry name" value="Phage_rep_O"/>
    <property type="match status" value="1"/>
</dbReference>
<protein>
    <recommendedName>
        <fullName evidence="2">Bacteriophage lambda Replication protein O N-terminal domain-containing protein</fullName>
    </recommendedName>
</protein>
<dbReference type="EMBL" id="CP021780">
    <property type="protein sequence ID" value="ASA20906.1"/>
    <property type="molecule type" value="Genomic_DNA"/>
</dbReference>
<proteinExistence type="predicted"/>
<feature type="domain" description="Bacteriophage lambda Replication protein O N-terminal" evidence="2">
    <location>
        <begin position="7"/>
        <end position="97"/>
    </location>
</feature>
<name>A0A2Z2K4Q3_9BACL</name>
<dbReference type="Gene3D" id="1.10.10.10">
    <property type="entry name" value="Winged helix-like DNA-binding domain superfamily/Winged helix DNA-binding domain"/>
    <property type="match status" value="1"/>
</dbReference>
<reference evidence="3 4" key="1">
    <citation type="submission" date="2017-06" db="EMBL/GenBank/DDBJ databases">
        <title>Complete genome sequence of Paenibacillus donghaensis KCTC 13049T isolated from East Sea sediment, South Korea.</title>
        <authorList>
            <person name="Jung B.K."/>
            <person name="Hong S.-J."/>
            <person name="Shin J.-H."/>
        </authorList>
    </citation>
    <scope>NUCLEOTIDE SEQUENCE [LARGE SCALE GENOMIC DNA]</scope>
    <source>
        <strain evidence="3 4">KCTC 13049</strain>
    </source>
</reference>
<dbReference type="Proteomes" id="UP000249890">
    <property type="component" value="Chromosome"/>
</dbReference>
<sequence length="356" mass="40511">MANPQPEDGYVKLANEIWNELIRRDFSKRQKDIILLIIRMSYGCRKKMASIPKLKDFEICGISPQNIKKELKLLVSSRVISWSDGNVFSVIKDYEQWQITPVSGWDEVRFKELLSLNLSEGRSKTSQNKKFQIVKPRGKIIYTSQNKKLILLKTRSAGFSKQEVKGVSNPCGCKAKRIPKDIIKNNIKDNSCCLKEDTEMNQGNQNEFQTISQDAVPAGDTDSNRKAADLEYRRQVTDLYLKRRAKGIDLTVKDEILLDQLIADGVPISVALDGINQAFDKYKPQNKRDEIKSLKYCEGIIYGLFSKQEAAAEVDTEKEDPEAPQSKLSGPPEPEFSQDEYQKKLEKLKAKRGVVV</sequence>
<gene>
    <name evidence="3" type="ORF">B9T62_08985</name>
</gene>
<accession>A0A2Z2K4Q3</accession>
<dbReference type="AlphaFoldDB" id="A0A2Z2K4Q3"/>
<feature type="region of interest" description="Disordered" evidence="1">
    <location>
        <begin position="312"/>
        <end position="340"/>
    </location>
</feature>
<evidence type="ECO:0000256" key="1">
    <source>
        <dbReference type="SAM" id="MobiDB-lite"/>
    </source>
</evidence>
<evidence type="ECO:0000259" key="2">
    <source>
        <dbReference type="Pfam" id="PF04492"/>
    </source>
</evidence>
<keyword evidence="4" id="KW-1185">Reference proteome</keyword>
<dbReference type="InterPro" id="IPR006497">
    <property type="entry name" value="Phage_lambda_VrpO_N"/>
</dbReference>
<feature type="compositionally biased region" description="Acidic residues" evidence="1">
    <location>
        <begin position="312"/>
        <end position="322"/>
    </location>
</feature>
<dbReference type="OrthoDB" id="1821976at2"/>